<dbReference type="SUPFAM" id="SSF75005">
    <property type="entry name" value="Arabinanase/levansucrase/invertase"/>
    <property type="match status" value="1"/>
</dbReference>
<evidence type="ECO:0000313" key="1">
    <source>
        <dbReference type="EMBL" id="AWT60969.1"/>
    </source>
</evidence>
<dbReference type="EMBL" id="CP029803">
    <property type="protein sequence ID" value="AWT60969.1"/>
    <property type="molecule type" value="Genomic_DNA"/>
</dbReference>
<evidence type="ECO:0000313" key="2">
    <source>
        <dbReference type="Proteomes" id="UP000247465"/>
    </source>
</evidence>
<dbReference type="Proteomes" id="UP000247465">
    <property type="component" value="Chromosome"/>
</dbReference>
<dbReference type="CDD" id="cd15482">
    <property type="entry name" value="Sialidase_non-viral"/>
    <property type="match status" value="1"/>
</dbReference>
<dbReference type="KEGG" id="mtar:DF168_02194"/>
<organism evidence="1 2">
    <name type="scientific">Candidatus Moanibacter tarae</name>
    <dbReference type="NCBI Taxonomy" id="2200854"/>
    <lineage>
        <taxon>Bacteria</taxon>
        <taxon>Pseudomonadati</taxon>
        <taxon>Verrucomicrobiota</taxon>
        <taxon>Opitutia</taxon>
        <taxon>Puniceicoccales</taxon>
        <taxon>Puniceicoccales incertae sedis</taxon>
        <taxon>Candidatus Moanibacter</taxon>
    </lineage>
</organism>
<reference evidence="1 2" key="1">
    <citation type="submission" date="2018-06" db="EMBL/GenBank/DDBJ databases">
        <title>Draft Genome Sequence of a Novel Marine Bacterium Related to the Verrucomicrobia.</title>
        <authorList>
            <person name="Vosseberg J."/>
            <person name="Martijn J."/>
            <person name="Ettema T.J.G."/>
        </authorList>
    </citation>
    <scope>NUCLEOTIDE SEQUENCE [LARGE SCALE GENOMIC DNA]</scope>
    <source>
        <strain evidence="1">TARA_B100001123</strain>
    </source>
</reference>
<gene>
    <name evidence="1" type="ORF">DF168_02194</name>
</gene>
<evidence type="ECO:0008006" key="3">
    <source>
        <dbReference type="Google" id="ProtNLM"/>
    </source>
</evidence>
<name>A0A2Z4AF11_9BACT</name>
<sequence length="311" mass="35411">MNSAQVPHKQPRILSVKKIWSHAPHNAFTDLIRFEDRWWCTFREATGHNNSIGMIRVIVSNDGDSWTSTALLSEDSIDLRDPKISIMPDGRLLLLMGGTSLQNNVKETRSPRVAFSNDGWSWSPNKKLLAEDHWLWRVTWKDNIGYCVSKLGEGTNPRRGFLYRTSNALEWEWVTEFILPNNTWTVSETTLRIMPDDEMIALIRPNWIGTSRPPYTNWSFTQLEADLGGPNFILLPNRSLWASARGMRPDGKPITVLAQMTRNSYAPVLALPSGGDCSYPGMVWHDGMLWVSYYSSHEGQTSIYLAKIAIQ</sequence>
<proteinExistence type="predicted"/>
<dbReference type="InterPro" id="IPR023296">
    <property type="entry name" value="Glyco_hydro_beta-prop_sf"/>
</dbReference>
<dbReference type="AlphaFoldDB" id="A0A2Z4AF11"/>
<dbReference type="Gene3D" id="2.120.10.10">
    <property type="match status" value="1"/>
</dbReference>
<protein>
    <recommendedName>
        <fullName evidence="3">Exo-alpha-sialidase</fullName>
    </recommendedName>
</protein>
<accession>A0A2Z4AF11</accession>